<name>A0AC34FQC3_9BILA</name>
<protein>
    <submittedName>
        <fullName evidence="2">Uncharacterized protein</fullName>
    </submittedName>
</protein>
<reference evidence="2" key="1">
    <citation type="submission" date="2022-11" db="UniProtKB">
        <authorList>
            <consortium name="WormBaseParasite"/>
        </authorList>
    </citation>
    <scope>IDENTIFICATION</scope>
</reference>
<evidence type="ECO:0000313" key="2">
    <source>
        <dbReference type="WBParaSite" id="ES5_v2.g19472.t1"/>
    </source>
</evidence>
<evidence type="ECO:0000313" key="1">
    <source>
        <dbReference type="Proteomes" id="UP000887579"/>
    </source>
</evidence>
<dbReference type="Proteomes" id="UP000887579">
    <property type="component" value="Unplaced"/>
</dbReference>
<accession>A0AC34FQC3</accession>
<dbReference type="WBParaSite" id="ES5_v2.g19472.t1">
    <property type="protein sequence ID" value="ES5_v2.g19472.t1"/>
    <property type="gene ID" value="ES5_v2.g19472"/>
</dbReference>
<proteinExistence type="predicted"/>
<organism evidence="1 2">
    <name type="scientific">Panagrolaimus sp. ES5</name>
    <dbReference type="NCBI Taxonomy" id="591445"/>
    <lineage>
        <taxon>Eukaryota</taxon>
        <taxon>Metazoa</taxon>
        <taxon>Ecdysozoa</taxon>
        <taxon>Nematoda</taxon>
        <taxon>Chromadorea</taxon>
        <taxon>Rhabditida</taxon>
        <taxon>Tylenchina</taxon>
        <taxon>Panagrolaimomorpha</taxon>
        <taxon>Panagrolaimoidea</taxon>
        <taxon>Panagrolaimidae</taxon>
        <taxon>Panagrolaimus</taxon>
    </lineage>
</organism>
<sequence length="338" mass="38484">MPLENDPISLLLRKIIVDPATIKLLTIIFSTILIIVTADRVPKEWRLVSLLVIYGSALIYSTISLIVVIFKKQDKIGESKCLKKIFCGRKVYWHEIQTTASFTFAVAHLSTFILVLSGEVYHTTDHVFYSAAKIGKSFVLEENFRSSRSCLEIILGPFHCFPTVINVVRKQTYLLLIITTHAFFAVLCFSLFNGYKPEVIEVKDYKPYYNYTETRRFPNPYAAYSEKRDETAPLIERGDGPLPPPGARVRTNTYSERYYAPLEVPIPFILTCIALILSFMDLYSRSIRSHSIPSHHHNDAIIIPDNNNVKTPLNIHDGITKIEDLPIVVAAPHHFTQP</sequence>